<accession>A0ABV6QPA0</accession>
<evidence type="ECO:0000313" key="3">
    <source>
        <dbReference type="Proteomes" id="UP001589890"/>
    </source>
</evidence>
<feature type="signal peptide" evidence="1">
    <location>
        <begin position="1"/>
        <end position="26"/>
    </location>
</feature>
<dbReference type="Proteomes" id="UP001589890">
    <property type="component" value="Unassembled WGS sequence"/>
</dbReference>
<evidence type="ECO:0000256" key="1">
    <source>
        <dbReference type="SAM" id="SignalP"/>
    </source>
</evidence>
<reference evidence="2 3" key="1">
    <citation type="submission" date="2024-09" db="EMBL/GenBank/DDBJ databases">
        <authorList>
            <person name="Sun Q."/>
            <person name="Mori K."/>
        </authorList>
    </citation>
    <scope>NUCLEOTIDE SEQUENCE [LARGE SCALE GENOMIC DNA]</scope>
    <source>
        <strain evidence="2 3">CGMCC 1.15906</strain>
    </source>
</reference>
<comment type="caution">
    <text evidence="2">The sequence shown here is derived from an EMBL/GenBank/DDBJ whole genome shotgun (WGS) entry which is preliminary data.</text>
</comment>
<feature type="chain" id="PRO_5045061551" evidence="1">
    <location>
        <begin position="27"/>
        <end position="139"/>
    </location>
</feature>
<evidence type="ECO:0000313" key="2">
    <source>
        <dbReference type="EMBL" id="MFC0626474.1"/>
    </source>
</evidence>
<protein>
    <submittedName>
        <fullName evidence="2">Uncharacterized protein</fullName>
    </submittedName>
</protein>
<dbReference type="EMBL" id="JBHLTC010000026">
    <property type="protein sequence ID" value="MFC0626474.1"/>
    <property type="molecule type" value="Genomic_DNA"/>
</dbReference>
<keyword evidence="3" id="KW-1185">Reference proteome</keyword>
<name>A0ABV6QPA0_9ACTN</name>
<proteinExistence type="predicted"/>
<sequence length="139" mass="14167">MRRLVATGACLVATLGTIGVAAPAHAAETSTKPFSLTYGASYYTGNVTFSSRSVTATGLLHSVAGSGCRWVSVVPYAGTTKYEGGFLYAPRCNGDSGTATIGATIDLPGGPSSVVVELWTSDSDGGNLKVVRTTSKIAR</sequence>
<gene>
    <name evidence="2" type="ORF">ACFFGN_20515</name>
</gene>
<keyword evidence="1" id="KW-0732">Signal</keyword>
<dbReference type="RefSeq" id="WP_380050053.1">
    <property type="nucleotide sequence ID" value="NZ_JBHLTC010000026.1"/>
</dbReference>
<organism evidence="2 3">
    <name type="scientific">Kribbella deserti</name>
    <dbReference type="NCBI Taxonomy" id="1926257"/>
    <lineage>
        <taxon>Bacteria</taxon>
        <taxon>Bacillati</taxon>
        <taxon>Actinomycetota</taxon>
        <taxon>Actinomycetes</taxon>
        <taxon>Propionibacteriales</taxon>
        <taxon>Kribbellaceae</taxon>
        <taxon>Kribbella</taxon>
    </lineage>
</organism>